<keyword evidence="9" id="KW-0325">Glycoprotein</keyword>
<evidence type="ECO:0000256" key="3">
    <source>
        <dbReference type="ARBA" id="ARBA00010345"/>
    </source>
</evidence>
<dbReference type="InterPro" id="IPR040039">
    <property type="entry name" value="PIGX"/>
</dbReference>
<dbReference type="UniPathway" id="UPA00196"/>
<dbReference type="PANTHER" id="PTHR28650:SF1">
    <property type="entry name" value="PHOSPHATIDYLINOSITOL-GLYCAN BIOSYNTHESIS CLASS X PROTEIN"/>
    <property type="match status" value="1"/>
</dbReference>
<evidence type="ECO:0000256" key="1">
    <source>
        <dbReference type="ARBA" id="ARBA00004389"/>
    </source>
</evidence>
<organism evidence="11 12">
    <name type="scientific">Drosophila hydei</name>
    <name type="common">Fruit fly</name>
    <dbReference type="NCBI Taxonomy" id="7224"/>
    <lineage>
        <taxon>Eukaryota</taxon>
        <taxon>Metazoa</taxon>
        <taxon>Ecdysozoa</taxon>
        <taxon>Arthropoda</taxon>
        <taxon>Hexapoda</taxon>
        <taxon>Insecta</taxon>
        <taxon>Pterygota</taxon>
        <taxon>Neoptera</taxon>
        <taxon>Endopterygota</taxon>
        <taxon>Diptera</taxon>
        <taxon>Brachycera</taxon>
        <taxon>Muscomorpha</taxon>
        <taxon>Ephydroidea</taxon>
        <taxon>Drosophilidae</taxon>
        <taxon>Drosophila</taxon>
    </lineage>
</organism>
<dbReference type="GO" id="GO:0006506">
    <property type="term" value="P:GPI anchor biosynthetic process"/>
    <property type="evidence" value="ECO:0007669"/>
    <property type="project" value="UniProtKB-UniPathway"/>
</dbReference>
<evidence type="ECO:0000256" key="9">
    <source>
        <dbReference type="ARBA" id="ARBA00023180"/>
    </source>
</evidence>
<reference evidence="12" key="1">
    <citation type="submission" date="2025-08" db="UniProtKB">
        <authorList>
            <consortium name="RefSeq"/>
        </authorList>
    </citation>
    <scope>IDENTIFICATION</scope>
    <source>
        <strain evidence="12">15085-1641.00</strain>
        <tissue evidence="12">Whole body</tissue>
    </source>
</reference>
<comment type="similarity">
    <text evidence="3 10">Belongs to the PIGX family.</text>
</comment>
<dbReference type="OrthoDB" id="5546453at2759"/>
<proteinExistence type="inferred from homology"/>
<protein>
    <recommendedName>
        <fullName evidence="10">Phosphatidylinositol-glycan biosynthesis class X protein</fullName>
    </recommendedName>
</protein>
<dbReference type="PANTHER" id="PTHR28650">
    <property type="entry name" value="PHOSPHATIDYLINOSITOL-GLYCAN BIOSYNTHESIS CLASS X PROTEIN"/>
    <property type="match status" value="1"/>
</dbReference>
<keyword evidence="5 10" id="KW-0812">Transmembrane</keyword>
<keyword evidence="11" id="KW-1185">Reference proteome</keyword>
<evidence type="ECO:0000256" key="2">
    <source>
        <dbReference type="ARBA" id="ARBA00004687"/>
    </source>
</evidence>
<accession>A0A6J1LZZ4</accession>
<comment type="subcellular location">
    <subcellularLocation>
        <location evidence="1 10">Endoplasmic reticulum membrane</location>
        <topology evidence="1 10">Single-pass membrane protein</topology>
    </subcellularLocation>
</comment>
<evidence type="ECO:0000256" key="10">
    <source>
        <dbReference type="RuleBase" id="RU366056"/>
    </source>
</evidence>
<dbReference type="RefSeq" id="XP_023171479.1">
    <property type="nucleotide sequence ID" value="XM_023315711.2"/>
</dbReference>
<dbReference type="GeneID" id="111599888"/>
<evidence type="ECO:0000256" key="6">
    <source>
        <dbReference type="ARBA" id="ARBA00022824"/>
    </source>
</evidence>
<comment type="function">
    <text evidence="10">Stabilizing subunit of the glycosylphosphatidylinositol-mannosyltransferase I complex which catalyzes the transfer of the first mannose, via an alpha-1,4 bond from a dolichol-phosphate-mannose (Dol-P-Man) to the glucosaminyl acyl phosphatidylinositol (GlcN-(acyl)PI) intermediate to generate alpha-D-Man-(1-&gt;4)-alpha-D-GlcN-(1-&gt;6)-(1-radyl,2-acyl-sn-glycero-3-phospho)-2-acyl-inositol and participates in the sixth step of the glycosylphosphatidylinositol-anchor biosynthesis. Probably acts by stabilizing the mannosyltransferase PIGM.</text>
</comment>
<evidence type="ECO:0000256" key="4">
    <source>
        <dbReference type="ARBA" id="ARBA00022502"/>
    </source>
</evidence>
<dbReference type="GO" id="GO:0005789">
    <property type="term" value="C:endoplasmic reticulum membrane"/>
    <property type="evidence" value="ECO:0007669"/>
    <property type="project" value="UniProtKB-SubCell"/>
</dbReference>
<evidence type="ECO:0000313" key="12">
    <source>
        <dbReference type="RefSeq" id="XP_023171479.1"/>
    </source>
</evidence>
<dbReference type="OMA" id="CNWKQIH"/>
<keyword evidence="8 10" id="KW-0472">Membrane</keyword>
<comment type="pathway">
    <text evidence="2 10">Glycolipid biosynthesis; glycosylphosphatidylinositol-anchor biosynthesis.</text>
</comment>
<evidence type="ECO:0000256" key="8">
    <source>
        <dbReference type="ARBA" id="ARBA00023136"/>
    </source>
</evidence>
<name>A0A6J1LZZ4_DROHY</name>
<dbReference type="InterPro" id="IPR013233">
    <property type="entry name" value="PIG-X/PBN1"/>
</dbReference>
<dbReference type="Pfam" id="PF08320">
    <property type="entry name" value="PIG-X"/>
    <property type="match status" value="1"/>
</dbReference>
<feature type="transmembrane region" description="Helical" evidence="10">
    <location>
        <begin position="218"/>
        <end position="239"/>
    </location>
</feature>
<dbReference type="Proteomes" id="UP000504633">
    <property type="component" value="Unplaced"/>
</dbReference>
<evidence type="ECO:0000313" key="11">
    <source>
        <dbReference type="Proteomes" id="UP000504633"/>
    </source>
</evidence>
<evidence type="ECO:0000256" key="5">
    <source>
        <dbReference type="ARBA" id="ARBA00022692"/>
    </source>
</evidence>
<keyword evidence="4 10" id="KW-0337">GPI-anchor biosynthesis</keyword>
<keyword evidence="7 10" id="KW-1133">Transmembrane helix</keyword>
<gene>
    <name evidence="12" type="primary">LOC111599888</name>
</gene>
<keyword evidence="6 10" id="KW-0256">Endoplasmic reticulum</keyword>
<dbReference type="KEGG" id="dhe:111599888"/>
<sequence>MKCLTNLTIFVFTFIAVLLVNIINCYAKHQSIMRIEMDPIGMHRKLKYTVEFAETIANLNCEYMVVQLLPAAVYISTDELDELQRLKMINAQYPKFIDVEIITEKAKPFSVLLRGSTKIKEPIQLPIHFRYHAASLTRTLAKVKLSSPELYLNCTNDDKQLIDKALLDEYDKFYCLNEEATDFVERIEMEKCNWQRLHLEFNIENPLIAEIPVGDANGYIPVLFATLSISWAATIWIMLTTNKAAKRINNQLREVELQEAKFK</sequence>
<dbReference type="AlphaFoldDB" id="A0A6J1LZZ4"/>
<evidence type="ECO:0000256" key="7">
    <source>
        <dbReference type="ARBA" id="ARBA00022989"/>
    </source>
</evidence>
<dbReference type="CTD" id="246580"/>